<evidence type="ECO:0000256" key="2">
    <source>
        <dbReference type="ARBA" id="ARBA00022448"/>
    </source>
</evidence>
<dbReference type="SUPFAM" id="SSF49464">
    <property type="entry name" value="Carboxypeptidase regulatory domain-like"/>
    <property type="match status" value="1"/>
</dbReference>
<evidence type="ECO:0000256" key="3">
    <source>
        <dbReference type="ARBA" id="ARBA00022452"/>
    </source>
</evidence>
<dbReference type="Gene3D" id="2.170.130.10">
    <property type="entry name" value="TonB-dependent receptor, plug domain"/>
    <property type="match status" value="1"/>
</dbReference>
<keyword evidence="5 9" id="KW-0798">TonB box</keyword>
<evidence type="ECO:0000256" key="7">
    <source>
        <dbReference type="ARBA" id="ARBA00023237"/>
    </source>
</evidence>
<evidence type="ECO:0000256" key="6">
    <source>
        <dbReference type="ARBA" id="ARBA00023136"/>
    </source>
</evidence>
<proteinExistence type="inferred from homology"/>
<sequence>MRILKQSLIALVLSSPAILSAQTAVKGTVYDNTNSAVLAGADVSNITTGESTISDEQGNFTLEANDGDIITITYFGYDDQEFTFAGQNELKLRLAKTTQDLKEVIVIGYGTAKKSDVTGSVNQLNSEDFNKGSITSAQELMTGKIAGVVVTSSGGAPGDDQKILIRGNSSISLNREPLYVVDGLPLSDEKIGGSRNPLDFLNPNDIETMTILKDASATAIYGSRAANGVVLITTKKGKGKQFKYSYNSTTSVYDPIKMVDMMNGDQFRALVKEHGSADDIAKLGNTNTDWQKLIYKTAVGFDHNFSAVGKIGDFMPARFSVSNTDQDGILRGDNINRTTLSVNLNPTLLDDHLKFEINARGSYIENQFANRDAIGAALEFDPTQEVYSNGINSWQGYNVYTQLIDGKYFLRDLTPNNPVALLNEVNDTSETRRFAGNAKVDYKLHFLPDLTATVNVGYDITNANGRKVSNYALPSKNTKWDGSYSNFSNEFSNKLLDAYLTYNKSFGASTLNAVVGYGYQKFGFDKFSFDSEKAELNQIAVVVDKYESVLLSYYGRVNYNYDNRYILTATLRADASSKLNPNDRWGYFPSAAFAWNVANEEFLKGNTTLSDLKFRVGYGQVGNVNGLEDYLYLTRYTQSLSSAQYQFGDKFYQVYRPEKVNPNLKWEISNTLNIGIDYALFNNRIYGSLDIYQKKTKDLIAEVYVDQFTNFSNKIKQNIGDMENKGVEFSINADIIKSKDFDWSFGYNIAYNDNKIVNLKNDNYVGGIDGGTGVNVQVHKEGYTPFSYLVYKQIYDANGKPVEGAYEDLNKDGVINEDDRYLHKSPFADVTMGFNTHFRYKNWDLSATARASIGNYVYNNVASAKGYLAKATGNGQGYLSNVHTDYYNTGFSAITATNLTSDHYVQDGSFFRIDNITVGYNLKQAIKGMDVRLYGAVQNVALFTNYDGIDPEVFDGIDRNFYPRPRTFVFGLNVNF</sequence>
<dbReference type="InterPro" id="IPR012910">
    <property type="entry name" value="Plug_dom"/>
</dbReference>
<dbReference type="InterPro" id="IPR008969">
    <property type="entry name" value="CarboxyPept-like_regulatory"/>
</dbReference>
<dbReference type="EMBL" id="FOUZ01000005">
    <property type="protein sequence ID" value="SFM98268.1"/>
    <property type="molecule type" value="Genomic_DNA"/>
</dbReference>
<dbReference type="OrthoDB" id="9768177at2"/>
<organism evidence="13 14">
    <name type="scientific">Algoriella xinjiangensis</name>
    <dbReference type="NCBI Taxonomy" id="684065"/>
    <lineage>
        <taxon>Bacteria</taxon>
        <taxon>Pseudomonadati</taxon>
        <taxon>Bacteroidota</taxon>
        <taxon>Flavobacteriia</taxon>
        <taxon>Flavobacteriales</taxon>
        <taxon>Weeksellaceae</taxon>
        <taxon>Algoriella</taxon>
    </lineage>
</organism>
<dbReference type="InterPro" id="IPR039426">
    <property type="entry name" value="TonB-dep_rcpt-like"/>
</dbReference>
<evidence type="ECO:0000259" key="12">
    <source>
        <dbReference type="Pfam" id="PF07715"/>
    </source>
</evidence>
<keyword evidence="4 8" id="KW-0812">Transmembrane</keyword>
<keyword evidence="6 8" id="KW-0472">Membrane</keyword>
<dbReference type="NCBIfam" id="TIGR04056">
    <property type="entry name" value="OMP_RagA_SusC"/>
    <property type="match status" value="1"/>
</dbReference>
<keyword evidence="7 8" id="KW-0998">Cell outer membrane</keyword>
<evidence type="ECO:0000313" key="13">
    <source>
        <dbReference type="EMBL" id="SFM98268.1"/>
    </source>
</evidence>
<evidence type="ECO:0000256" key="9">
    <source>
        <dbReference type="RuleBase" id="RU003357"/>
    </source>
</evidence>
<name>A0A1I4VAR9_9FLAO</name>
<evidence type="ECO:0000256" key="5">
    <source>
        <dbReference type="ARBA" id="ARBA00023077"/>
    </source>
</evidence>
<feature type="chain" id="PRO_5011796565" evidence="10">
    <location>
        <begin position="22"/>
        <end position="976"/>
    </location>
</feature>
<dbReference type="Proteomes" id="UP000199149">
    <property type="component" value="Unassembled WGS sequence"/>
</dbReference>
<gene>
    <name evidence="13" type="ORF">SAMN05421738_10533</name>
</gene>
<accession>A0A1I4VAR9</accession>
<feature type="domain" description="TonB-dependent receptor plug" evidence="12">
    <location>
        <begin position="113"/>
        <end position="229"/>
    </location>
</feature>
<dbReference type="Pfam" id="PF07715">
    <property type="entry name" value="Plug"/>
    <property type="match status" value="1"/>
</dbReference>
<dbReference type="AlphaFoldDB" id="A0A1I4VAR9"/>
<dbReference type="Gene3D" id="2.40.170.20">
    <property type="entry name" value="TonB-dependent receptor, beta-barrel domain"/>
    <property type="match status" value="1"/>
</dbReference>
<protein>
    <submittedName>
        <fullName evidence="13">Iron complex outermembrane recepter protein</fullName>
    </submittedName>
</protein>
<dbReference type="InterPro" id="IPR023996">
    <property type="entry name" value="TonB-dep_OMP_SusC/RagA"/>
</dbReference>
<keyword evidence="2 8" id="KW-0813">Transport</keyword>
<reference evidence="14" key="1">
    <citation type="submission" date="2016-10" db="EMBL/GenBank/DDBJ databases">
        <authorList>
            <person name="Varghese N."/>
            <person name="Submissions S."/>
        </authorList>
    </citation>
    <scope>NUCLEOTIDE SEQUENCE [LARGE SCALE GENOMIC DNA]</scope>
    <source>
        <strain evidence="14">XJ109</strain>
    </source>
</reference>
<evidence type="ECO:0000256" key="8">
    <source>
        <dbReference type="PROSITE-ProRule" id="PRU01360"/>
    </source>
</evidence>
<dbReference type="NCBIfam" id="TIGR04057">
    <property type="entry name" value="SusC_RagA_signa"/>
    <property type="match status" value="1"/>
</dbReference>
<dbReference type="InterPro" id="IPR023997">
    <property type="entry name" value="TonB-dep_OMP_SusC/RagA_CS"/>
</dbReference>
<dbReference type="GO" id="GO:0009279">
    <property type="term" value="C:cell outer membrane"/>
    <property type="evidence" value="ECO:0007669"/>
    <property type="project" value="UniProtKB-SubCell"/>
</dbReference>
<dbReference type="Pfam" id="PF00593">
    <property type="entry name" value="TonB_dep_Rec_b-barrel"/>
    <property type="match status" value="1"/>
</dbReference>
<evidence type="ECO:0000313" key="14">
    <source>
        <dbReference type="Proteomes" id="UP000199149"/>
    </source>
</evidence>
<keyword evidence="10" id="KW-0732">Signal</keyword>
<keyword evidence="3 8" id="KW-1134">Transmembrane beta strand</keyword>
<dbReference type="SUPFAM" id="SSF56935">
    <property type="entry name" value="Porins"/>
    <property type="match status" value="1"/>
</dbReference>
<keyword evidence="14" id="KW-1185">Reference proteome</keyword>
<dbReference type="FunFam" id="2.170.130.10:FF:000008">
    <property type="entry name" value="SusC/RagA family TonB-linked outer membrane protein"/>
    <property type="match status" value="1"/>
</dbReference>
<feature type="signal peptide" evidence="10">
    <location>
        <begin position="1"/>
        <end position="21"/>
    </location>
</feature>
<evidence type="ECO:0000256" key="10">
    <source>
        <dbReference type="SAM" id="SignalP"/>
    </source>
</evidence>
<evidence type="ECO:0000256" key="1">
    <source>
        <dbReference type="ARBA" id="ARBA00004571"/>
    </source>
</evidence>
<dbReference type="InterPro" id="IPR036942">
    <property type="entry name" value="Beta-barrel_TonB_sf"/>
</dbReference>
<dbReference type="Pfam" id="PF13715">
    <property type="entry name" value="CarbopepD_reg_2"/>
    <property type="match status" value="1"/>
</dbReference>
<dbReference type="PROSITE" id="PS52016">
    <property type="entry name" value="TONB_DEPENDENT_REC_3"/>
    <property type="match status" value="1"/>
</dbReference>
<dbReference type="STRING" id="684065.SAMN05421738_10533"/>
<dbReference type="InterPro" id="IPR037066">
    <property type="entry name" value="Plug_dom_sf"/>
</dbReference>
<dbReference type="InterPro" id="IPR000531">
    <property type="entry name" value="Beta-barrel_TonB"/>
</dbReference>
<dbReference type="RefSeq" id="WP_092907368.1">
    <property type="nucleotide sequence ID" value="NZ_FOUZ01000005.1"/>
</dbReference>
<evidence type="ECO:0000259" key="11">
    <source>
        <dbReference type="Pfam" id="PF00593"/>
    </source>
</evidence>
<comment type="subcellular location">
    <subcellularLocation>
        <location evidence="1 8">Cell outer membrane</location>
        <topology evidence="1 8">Multi-pass membrane protein</topology>
    </subcellularLocation>
</comment>
<feature type="domain" description="TonB-dependent receptor-like beta-barrel" evidence="11">
    <location>
        <begin position="389"/>
        <end position="940"/>
    </location>
</feature>
<comment type="similarity">
    <text evidence="8 9">Belongs to the TonB-dependent receptor family.</text>
</comment>
<evidence type="ECO:0000256" key="4">
    <source>
        <dbReference type="ARBA" id="ARBA00022692"/>
    </source>
</evidence>